<dbReference type="KEGG" id="dvv:114334191"/>
<dbReference type="InterPro" id="IPR039353">
    <property type="entry name" value="TF_Adf1"/>
</dbReference>
<proteinExistence type="predicted"/>
<dbReference type="InterPro" id="IPR006578">
    <property type="entry name" value="MADF-dom"/>
</dbReference>
<dbReference type="SMART" id="SM00595">
    <property type="entry name" value="MADF"/>
    <property type="match status" value="1"/>
</dbReference>
<dbReference type="GO" id="GO:0006357">
    <property type="term" value="P:regulation of transcription by RNA polymerase II"/>
    <property type="evidence" value="ECO:0007669"/>
    <property type="project" value="TreeGrafter"/>
</dbReference>
<feature type="domain" description="MADF" evidence="3">
    <location>
        <begin position="11"/>
        <end position="112"/>
    </location>
</feature>
<evidence type="ECO:0000259" key="3">
    <source>
        <dbReference type="PROSITE" id="PS51029"/>
    </source>
</evidence>
<organism evidence="5">
    <name type="scientific">Diabrotica virgifera virgifera</name>
    <name type="common">western corn rootworm</name>
    <dbReference type="NCBI Taxonomy" id="50390"/>
    <lineage>
        <taxon>Eukaryota</taxon>
        <taxon>Metazoa</taxon>
        <taxon>Ecdysozoa</taxon>
        <taxon>Arthropoda</taxon>
        <taxon>Hexapoda</taxon>
        <taxon>Insecta</taxon>
        <taxon>Pterygota</taxon>
        <taxon>Neoptera</taxon>
        <taxon>Endopterygota</taxon>
        <taxon>Coleoptera</taxon>
        <taxon>Polyphaga</taxon>
        <taxon>Cucujiformia</taxon>
        <taxon>Chrysomeloidea</taxon>
        <taxon>Chrysomelidae</taxon>
        <taxon>Galerucinae</taxon>
        <taxon>Diabroticina</taxon>
        <taxon>Diabroticites</taxon>
        <taxon>Diabrotica</taxon>
    </lineage>
</organism>
<dbReference type="RefSeq" id="XP_028140030.1">
    <property type="nucleotide sequence ID" value="XM_028284229.1"/>
</dbReference>
<feature type="region of interest" description="Disordered" evidence="2">
    <location>
        <begin position="116"/>
        <end position="154"/>
    </location>
</feature>
<gene>
    <name evidence="5" type="primary">LOC114334191</name>
</gene>
<dbReference type="PROSITE" id="PS51029">
    <property type="entry name" value="MADF"/>
    <property type="match status" value="1"/>
</dbReference>
<protein>
    <submittedName>
        <fullName evidence="5">Uncharacterized protein LOC114334191</fullName>
    </submittedName>
</protein>
<evidence type="ECO:0000256" key="2">
    <source>
        <dbReference type="SAM" id="MobiDB-lite"/>
    </source>
</evidence>
<evidence type="ECO:0000313" key="5">
    <source>
        <dbReference type="RefSeq" id="XP_028140030.1"/>
    </source>
</evidence>
<keyword evidence="1" id="KW-0539">Nucleus</keyword>
<dbReference type="PANTHER" id="PTHR12243">
    <property type="entry name" value="MADF DOMAIN TRANSCRIPTION FACTOR"/>
    <property type="match status" value="1"/>
</dbReference>
<feature type="region of interest" description="Disordered" evidence="2">
    <location>
        <begin position="275"/>
        <end position="294"/>
    </location>
</feature>
<feature type="compositionally biased region" description="Polar residues" evidence="2">
    <location>
        <begin position="128"/>
        <end position="145"/>
    </location>
</feature>
<dbReference type="GO" id="GO:0005667">
    <property type="term" value="C:transcription regulator complex"/>
    <property type="evidence" value="ECO:0007669"/>
    <property type="project" value="TreeGrafter"/>
</dbReference>
<evidence type="ECO:0000256" key="1">
    <source>
        <dbReference type="PROSITE-ProRule" id="PRU00371"/>
    </source>
</evidence>
<dbReference type="AlphaFoldDB" id="A0A6P7G686"/>
<dbReference type="PROSITE" id="PS51031">
    <property type="entry name" value="BESS"/>
    <property type="match status" value="1"/>
</dbReference>
<feature type="compositionally biased region" description="Polar residues" evidence="2">
    <location>
        <begin position="285"/>
        <end position="294"/>
    </location>
</feature>
<feature type="domain" description="BESS" evidence="4">
    <location>
        <begin position="181"/>
        <end position="220"/>
    </location>
</feature>
<dbReference type="OrthoDB" id="6776244at2759"/>
<dbReference type="PANTHER" id="PTHR12243:SF69">
    <property type="entry name" value="SI:CH73-59F11.3"/>
    <property type="match status" value="1"/>
</dbReference>
<name>A0A6P7G686_DIAVI</name>
<dbReference type="GO" id="GO:0003677">
    <property type="term" value="F:DNA binding"/>
    <property type="evidence" value="ECO:0007669"/>
    <property type="project" value="InterPro"/>
</dbReference>
<sequence length="294" mass="33847">MDMEFTIDVKQLIEAVQQRPCIWDIDDNDYTDKEIKKRSWEEIVNIFIPKKDATLTEKREFGLQLHRRWKSLRDSFARELRTQKKIKSQGGQRKRPVYVYFNRLSFLEKSVVTQPFTNSSKTDDDQNLETTSPNGRSPPQKSTKPLSKRKKLDPVPAGEKLVIAAENTVQTRQEREGDVENDSDRLFLLSLVDPLKRIPQYARFGVKRKLMDCLDRELQFYGLAIATDALHYHSSATDSSNNPLSPVDLLSPPALNETEMEFTLEDEQLNFKVESLSPSYSNSSANTDPLSDNE</sequence>
<dbReference type="Pfam" id="PF10545">
    <property type="entry name" value="MADF_DNA_bdg"/>
    <property type="match status" value="1"/>
</dbReference>
<feature type="compositionally biased region" description="Low complexity" evidence="2">
    <location>
        <begin position="275"/>
        <end position="284"/>
    </location>
</feature>
<dbReference type="InterPro" id="IPR004210">
    <property type="entry name" value="BESS_motif"/>
</dbReference>
<accession>A0A6P7G686</accession>
<comment type="subcellular location">
    <subcellularLocation>
        <location evidence="1">Nucleus</location>
    </subcellularLocation>
</comment>
<dbReference type="InParanoid" id="A0A6P7G686"/>
<dbReference type="GO" id="GO:0005634">
    <property type="term" value="C:nucleus"/>
    <property type="evidence" value="ECO:0007669"/>
    <property type="project" value="UniProtKB-SubCell"/>
</dbReference>
<reference evidence="5" key="1">
    <citation type="submission" date="2025-08" db="UniProtKB">
        <authorList>
            <consortium name="RefSeq"/>
        </authorList>
    </citation>
    <scope>IDENTIFICATION</scope>
    <source>
        <tissue evidence="5">Whole insect</tissue>
    </source>
</reference>
<evidence type="ECO:0000259" key="4">
    <source>
        <dbReference type="PROSITE" id="PS51031"/>
    </source>
</evidence>